<feature type="chain" id="PRO_5003316252" description="TonB-dependent transporter Oar-like beta-barrel domain-containing protein" evidence="4">
    <location>
        <begin position="26"/>
        <end position="1113"/>
    </location>
</feature>
<evidence type="ECO:0000256" key="1">
    <source>
        <dbReference type="ARBA" id="ARBA00004442"/>
    </source>
</evidence>
<name>F4KYZ9_HALH1</name>
<dbReference type="STRING" id="760192.Halhy_4854"/>
<gene>
    <name evidence="6" type="ordered locus">Halhy_4854</name>
</gene>
<dbReference type="AlphaFoldDB" id="F4KYZ9"/>
<proteinExistence type="predicted"/>
<dbReference type="Proteomes" id="UP000008461">
    <property type="component" value="Chromosome"/>
</dbReference>
<dbReference type="SUPFAM" id="SSF49464">
    <property type="entry name" value="Carboxypeptidase regulatory domain-like"/>
    <property type="match status" value="1"/>
</dbReference>
<dbReference type="Gene3D" id="2.60.40.1120">
    <property type="entry name" value="Carboxypeptidase-like, regulatory domain"/>
    <property type="match status" value="1"/>
</dbReference>
<feature type="domain" description="TonB-dependent transporter Oar-like beta-barrel" evidence="5">
    <location>
        <begin position="241"/>
        <end position="1057"/>
    </location>
</feature>
<dbReference type="InterPro" id="IPR057601">
    <property type="entry name" value="Oar-like_b-barrel"/>
</dbReference>
<evidence type="ECO:0000256" key="4">
    <source>
        <dbReference type="SAM" id="SignalP"/>
    </source>
</evidence>
<keyword evidence="7" id="KW-1185">Reference proteome</keyword>
<reference key="2">
    <citation type="submission" date="2011-04" db="EMBL/GenBank/DDBJ databases">
        <title>Complete sequence of chromosome of Haliscomenobacter hydrossis DSM 1100.</title>
        <authorList>
            <consortium name="US DOE Joint Genome Institute (JGI-PGF)"/>
            <person name="Lucas S."/>
            <person name="Han J."/>
            <person name="Lapidus A."/>
            <person name="Bruce D."/>
            <person name="Goodwin L."/>
            <person name="Pitluck S."/>
            <person name="Peters L."/>
            <person name="Kyrpides N."/>
            <person name="Mavromatis K."/>
            <person name="Ivanova N."/>
            <person name="Ovchinnikova G."/>
            <person name="Pagani I."/>
            <person name="Daligault H."/>
            <person name="Detter J.C."/>
            <person name="Han C."/>
            <person name="Land M."/>
            <person name="Hauser L."/>
            <person name="Markowitz V."/>
            <person name="Cheng J.-F."/>
            <person name="Hugenholtz P."/>
            <person name="Woyke T."/>
            <person name="Wu D."/>
            <person name="Verbarg S."/>
            <person name="Frueling A."/>
            <person name="Brambilla E."/>
            <person name="Klenk H.-P."/>
            <person name="Eisen J.A."/>
        </authorList>
    </citation>
    <scope>NUCLEOTIDE SEQUENCE</scope>
    <source>
        <strain>DSM 1100</strain>
    </source>
</reference>
<dbReference type="OrthoDB" id="9768147at2"/>
<dbReference type="InterPro" id="IPR036942">
    <property type="entry name" value="Beta-barrel_TonB_sf"/>
</dbReference>
<evidence type="ECO:0000256" key="2">
    <source>
        <dbReference type="ARBA" id="ARBA00023136"/>
    </source>
</evidence>
<evidence type="ECO:0000256" key="3">
    <source>
        <dbReference type="ARBA" id="ARBA00023237"/>
    </source>
</evidence>
<dbReference type="SUPFAM" id="SSF56935">
    <property type="entry name" value="Porins"/>
    <property type="match status" value="1"/>
</dbReference>
<organism evidence="6 7">
    <name type="scientific">Haliscomenobacter hydrossis (strain ATCC 27775 / DSM 1100 / LMG 10767 / O)</name>
    <dbReference type="NCBI Taxonomy" id="760192"/>
    <lineage>
        <taxon>Bacteria</taxon>
        <taxon>Pseudomonadati</taxon>
        <taxon>Bacteroidota</taxon>
        <taxon>Saprospiria</taxon>
        <taxon>Saprospirales</taxon>
        <taxon>Haliscomenobacteraceae</taxon>
        <taxon>Haliscomenobacter</taxon>
    </lineage>
</organism>
<dbReference type="HOGENOM" id="CLU_006298_1_0_10"/>
<dbReference type="RefSeq" id="WP_013767223.1">
    <property type="nucleotide sequence ID" value="NC_015510.1"/>
</dbReference>
<keyword evidence="2" id="KW-0472">Membrane</keyword>
<sequence length="1113" mass="120773">MKLANLFKALCTVIIILAAQFGAIAQVTSSAMAGIITDSKGEALIGANVVAVHVPSGTSYGTATNLDGSYRMPGMRVGGPYKITVTYTGFSDQVKENIYISLGTAATLNFALEEQTVTLDDVVISSGKNSIFSSNRTGAAVQYDTKAINSLPTIGRTVDDITKYNAYSNGRSFAGQDSRFNNFTIDGSVFNNGFGLGSSSQAGGRTGTTAISLDALEELQVNIAPFDVRQSGFAGAGINAVTRSGTNEFSGSAYHIWRTNDIVGDKADGQNIPAVNIDEKTTGFRLGGPIIKNKLFFFFNGEQFKSSNPALTWQLNRTGATGNVSRVTEADLLDLSSFMKTNFDYDLGALDNFNNDVTSQKGIIRLDYNISQKHKASLRYSHHNSESEQVISSSNSSNTAGAGFRQNSSLAISGENTGYLIADNTRSVAFELNSVLSNKTSNNFVATFNKQIEDRTYRTQLFPTVDILKDGSTYTTVGFDPFTPNNKLSYSTLNLINNYNLSVKKHYFTFGLGYEYFQSDNVFYPTSNGVYVYNSIDDFKTAALQFKNNPDATTSPVTVNRYNLRYSLLPGGIEPLQVLKLSTFTAYIQDELQVSKKFKLTYGVRGDLFQYDNGTAEDFFNPVVGALTFKDENGENLKINTSAFPKANLQLSPRVGFNLDVKGDQKTQIRGGTGIFVSRIPQVLVSNQLGNNGVNTALINVTNTTNYPFTTDPSRFVPTNTDINNLRGYVINASREDLKYPSLWKNNIAIDQQLPLGLVLTVEALYNKVLQGLRYVDANLKGPDRTLTGADNRDRFPGSGVSGAGLAAARFINPTISNAFVLANTNEGSSYSFTAKLEKPAVNGFGGMLGYTYAKATDLQSVGSTVQANAPTVGGQNYLEASFADNDLRHRFVGFVNYRINYGGKFGGATEITLGGVAASGSKISYVYNTDINGDGQNNNDLIFVPNRASDLVFSNLTVGTGANARVYTPAEQQAAFDAFIEADEYLKTRRGQYAERNGGYLPWLTRFDLTVMQEVYIKIGGKKNTFQFRADILNFGNMINDSWGVGNQTTTGSFGLAQPVNVAAVAADGTPSFRMATRVVGGQTILLDTPFVKTINVNSVWQAQLGVRYIFN</sequence>
<evidence type="ECO:0000313" key="7">
    <source>
        <dbReference type="Proteomes" id="UP000008461"/>
    </source>
</evidence>
<keyword evidence="4" id="KW-0732">Signal</keyword>
<dbReference type="GO" id="GO:0009279">
    <property type="term" value="C:cell outer membrane"/>
    <property type="evidence" value="ECO:0007669"/>
    <property type="project" value="UniProtKB-SubCell"/>
</dbReference>
<dbReference type="eggNOG" id="COG4771">
    <property type="taxonomic scope" value="Bacteria"/>
</dbReference>
<dbReference type="Pfam" id="PF13620">
    <property type="entry name" value="CarboxypepD_reg"/>
    <property type="match status" value="1"/>
</dbReference>
<dbReference type="Pfam" id="PF25183">
    <property type="entry name" value="OMP_b-brl_4"/>
    <property type="match status" value="1"/>
</dbReference>
<comment type="subcellular location">
    <subcellularLocation>
        <location evidence="1">Cell outer membrane</location>
    </subcellularLocation>
</comment>
<dbReference type="KEGG" id="hhy:Halhy_4854"/>
<reference evidence="6 7" key="1">
    <citation type="journal article" date="2011" name="Stand. Genomic Sci.">
        <title>Complete genome sequence of Haliscomenobacter hydrossis type strain (O).</title>
        <authorList>
            <consortium name="US DOE Joint Genome Institute (JGI-PGF)"/>
            <person name="Daligault H."/>
            <person name="Lapidus A."/>
            <person name="Zeytun A."/>
            <person name="Nolan M."/>
            <person name="Lucas S."/>
            <person name="Del Rio T.G."/>
            <person name="Tice H."/>
            <person name="Cheng J.F."/>
            <person name="Tapia R."/>
            <person name="Han C."/>
            <person name="Goodwin L."/>
            <person name="Pitluck S."/>
            <person name="Liolios K."/>
            <person name="Pagani I."/>
            <person name="Ivanova N."/>
            <person name="Huntemann M."/>
            <person name="Mavromatis K."/>
            <person name="Mikhailova N."/>
            <person name="Pati A."/>
            <person name="Chen A."/>
            <person name="Palaniappan K."/>
            <person name="Land M."/>
            <person name="Hauser L."/>
            <person name="Brambilla E.M."/>
            <person name="Rohde M."/>
            <person name="Verbarg S."/>
            <person name="Goker M."/>
            <person name="Bristow J."/>
            <person name="Eisen J.A."/>
            <person name="Markowitz V."/>
            <person name="Hugenholtz P."/>
            <person name="Kyrpides N.C."/>
            <person name="Klenk H.P."/>
            <person name="Woyke T."/>
        </authorList>
    </citation>
    <scope>NUCLEOTIDE SEQUENCE [LARGE SCALE GENOMIC DNA]</scope>
    <source>
        <strain evidence="7">ATCC 27775 / DSM 1100 / LMG 10767 / O</strain>
    </source>
</reference>
<dbReference type="EMBL" id="CP002691">
    <property type="protein sequence ID" value="AEE52686.1"/>
    <property type="molecule type" value="Genomic_DNA"/>
</dbReference>
<dbReference type="InterPro" id="IPR008969">
    <property type="entry name" value="CarboxyPept-like_regulatory"/>
</dbReference>
<feature type="signal peptide" evidence="4">
    <location>
        <begin position="1"/>
        <end position="25"/>
    </location>
</feature>
<protein>
    <recommendedName>
        <fullName evidence="5">TonB-dependent transporter Oar-like beta-barrel domain-containing protein</fullName>
    </recommendedName>
</protein>
<dbReference type="Gene3D" id="2.40.170.20">
    <property type="entry name" value="TonB-dependent receptor, beta-barrel domain"/>
    <property type="match status" value="1"/>
</dbReference>
<keyword evidence="3" id="KW-0998">Cell outer membrane</keyword>
<accession>F4KYZ9</accession>
<evidence type="ECO:0000313" key="6">
    <source>
        <dbReference type="EMBL" id="AEE52686.1"/>
    </source>
</evidence>
<evidence type="ECO:0000259" key="5">
    <source>
        <dbReference type="Pfam" id="PF25183"/>
    </source>
</evidence>